<gene>
    <name evidence="6" type="ORF">WJX74_006850</name>
</gene>
<dbReference type="AlphaFoldDB" id="A0AAW1REL3"/>
<evidence type="ECO:0000256" key="2">
    <source>
        <dbReference type="ARBA" id="ARBA00022884"/>
    </source>
</evidence>
<dbReference type="PANTHER" id="PTHR33284:SF1">
    <property type="entry name" value="RIBOSOMAL PROTEIN L25_GLN-TRNA SYNTHETASE, ANTI-CODON-BINDING DOMAIN-CONTAINING PROTEIN"/>
    <property type="match status" value="1"/>
</dbReference>
<evidence type="ECO:0000256" key="1">
    <source>
        <dbReference type="ARBA" id="ARBA00022730"/>
    </source>
</evidence>
<protein>
    <recommendedName>
        <fullName evidence="5">Large ribosomal subunit protein bL25 L25 domain-containing protein</fullName>
    </recommendedName>
</protein>
<keyword evidence="4" id="KW-0687">Ribonucleoprotein</keyword>
<dbReference type="SUPFAM" id="SSF50715">
    <property type="entry name" value="Ribosomal protein L25-like"/>
    <property type="match status" value="1"/>
</dbReference>
<keyword evidence="7" id="KW-1185">Reference proteome</keyword>
<dbReference type="Proteomes" id="UP001438707">
    <property type="component" value="Unassembled WGS sequence"/>
</dbReference>
<dbReference type="InterPro" id="IPR020056">
    <property type="entry name" value="Rbsml_bL25/Gln-tRNA_synth_N"/>
</dbReference>
<evidence type="ECO:0000259" key="5">
    <source>
        <dbReference type="Pfam" id="PF01386"/>
    </source>
</evidence>
<keyword evidence="1" id="KW-0699">rRNA-binding</keyword>
<organism evidence="6 7">
    <name type="scientific">Apatococcus lobatus</name>
    <dbReference type="NCBI Taxonomy" id="904363"/>
    <lineage>
        <taxon>Eukaryota</taxon>
        <taxon>Viridiplantae</taxon>
        <taxon>Chlorophyta</taxon>
        <taxon>core chlorophytes</taxon>
        <taxon>Trebouxiophyceae</taxon>
        <taxon>Chlorellales</taxon>
        <taxon>Chlorellaceae</taxon>
        <taxon>Apatococcus</taxon>
    </lineage>
</organism>
<keyword evidence="3" id="KW-0689">Ribosomal protein</keyword>
<reference evidence="6 7" key="1">
    <citation type="journal article" date="2024" name="Nat. Commun.">
        <title>Phylogenomics reveals the evolutionary origins of lichenization in chlorophyte algae.</title>
        <authorList>
            <person name="Puginier C."/>
            <person name="Libourel C."/>
            <person name="Otte J."/>
            <person name="Skaloud P."/>
            <person name="Haon M."/>
            <person name="Grisel S."/>
            <person name="Petersen M."/>
            <person name="Berrin J.G."/>
            <person name="Delaux P.M."/>
            <person name="Dal Grande F."/>
            <person name="Keller J."/>
        </authorList>
    </citation>
    <scope>NUCLEOTIDE SEQUENCE [LARGE SCALE GENOMIC DNA]</scope>
    <source>
        <strain evidence="6 7">SAG 2145</strain>
    </source>
</reference>
<feature type="domain" description="Large ribosomal subunit protein bL25 L25" evidence="5">
    <location>
        <begin position="35"/>
        <end position="132"/>
    </location>
</feature>
<dbReference type="InterPro" id="IPR029751">
    <property type="entry name" value="Ribosomal_L25_dom"/>
</dbReference>
<sequence length="225" mass="24576">MRRALIPAVHSIRFSGTNTFASLTSATPQEGVEDLDIQLRAKAGTHHSTKLRKLGKTPGTLFSLPNNNTKLIWFDSKDIAAKIRVFGRKGLCSRIFNLHLSNADQTATEIFPALPKIVHVNSVSDIVENVNFMYAPEERFISAKIPVQVTGHEISPAVKGGGYPNTIRKTIHLRCEVSKVPTPSGTARSSGAQDDSRERWQQGLMCSFVGHEPAGACPTVPYARS</sequence>
<evidence type="ECO:0000256" key="3">
    <source>
        <dbReference type="ARBA" id="ARBA00022980"/>
    </source>
</evidence>
<evidence type="ECO:0000256" key="4">
    <source>
        <dbReference type="ARBA" id="ARBA00023274"/>
    </source>
</evidence>
<dbReference type="GO" id="GO:0008097">
    <property type="term" value="F:5S rRNA binding"/>
    <property type="evidence" value="ECO:0007669"/>
    <property type="project" value="TreeGrafter"/>
</dbReference>
<evidence type="ECO:0000313" key="7">
    <source>
        <dbReference type="Proteomes" id="UP001438707"/>
    </source>
</evidence>
<dbReference type="GO" id="GO:0006412">
    <property type="term" value="P:translation"/>
    <property type="evidence" value="ECO:0007669"/>
    <property type="project" value="InterPro"/>
</dbReference>
<keyword evidence="2" id="KW-0694">RNA-binding</keyword>
<name>A0AAW1REL3_9CHLO</name>
<dbReference type="PANTHER" id="PTHR33284">
    <property type="entry name" value="RIBOSOMAL PROTEIN L25/GLN-TRNA SYNTHETASE, ANTI-CODON-BINDING DOMAIN-CONTAINING PROTEIN"/>
    <property type="match status" value="1"/>
</dbReference>
<dbReference type="GO" id="GO:0003735">
    <property type="term" value="F:structural constituent of ribosome"/>
    <property type="evidence" value="ECO:0007669"/>
    <property type="project" value="InterPro"/>
</dbReference>
<dbReference type="EMBL" id="JALJOS010000013">
    <property type="protein sequence ID" value="KAK9831716.1"/>
    <property type="molecule type" value="Genomic_DNA"/>
</dbReference>
<comment type="caution">
    <text evidence="6">The sequence shown here is derived from an EMBL/GenBank/DDBJ whole genome shotgun (WGS) entry which is preliminary data.</text>
</comment>
<dbReference type="InterPro" id="IPR020930">
    <property type="entry name" value="Ribosomal_uL5_bac-type"/>
</dbReference>
<dbReference type="GO" id="GO:0022625">
    <property type="term" value="C:cytosolic large ribosomal subunit"/>
    <property type="evidence" value="ECO:0007669"/>
    <property type="project" value="TreeGrafter"/>
</dbReference>
<evidence type="ECO:0000313" key="6">
    <source>
        <dbReference type="EMBL" id="KAK9831716.1"/>
    </source>
</evidence>
<proteinExistence type="predicted"/>
<dbReference type="InterPro" id="IPR011035">
    <property type="entry name" value="Ribosomal_bL25/Gln-tRNA_synth"/>
</dbReference>
<accession>A0AAW1REL3</accession>
<dbReference type="Pfam" id="PF01386">
    <property type="entry name" value="Ribosomal_L25p"/>
    <property type="match status" value="1"/>
</dbReference>
<dbReference type="Gene3D" id="2.40.240.10">
    <property type="entry name" value="Ribosomal Protein L25, Chain P"/>
    <property type="match status" value="1"/>
</dbReference>